<proteinExistence type="predicted"/>
<sequence length="401" mass="42635">MTGAALPRSDEVSGPRPRNGIARATLGVLIAGLLAAQASPAAASVPVRNTADATALAPLTSDLPYGPDTCKNGFVWREARPSDHVCVTPAVRQTTWDENALADSRREPNGGPYGPNTCKQGYVWRGAFDGDVVCVTPDRRTQAEADNAAAAERRLSGTTAPSTQTVTLGVAHSRWASGLKEFESTFHSCDASKVQQQSRGRVGWGQAEEEGCFAYVAQLAVLFDTAPLDGIPDKIINRAVLTYDESQDCWDLPEGTIPPGSEVGGPITCWQSGSARPENKPNGCVVVRVPAQEWLNAPPGSGLRPYITHSSGHPTITRGGPREWDVTEPFRWQTVPSSKPLNPPGQPPLSPGFGFLLTGEITSLDQLTGDDDTFCLSTVSNIRLQVTYTVLPEGGPGPIVK</sequence>
<evidence type="ECO:0000313" key="1">
    <source>
        <dbReference type="EMBL" id="MFD1529533.1"/>
    </source>
</evidence>
<evidence type="ECO:0008006" key="3">
    <source>
        <dbReference type="Google" id="ProtNLM"/>
    </source>
</evidence>
<gene>
    <name evidence="1" type="ORF">ACFSCY_08765</name>
</gene>
<evidence type="ECO:0000313" key="2">
    <source>
        <dbReference type="Proteomes" id="UP001597145"/>
    </source>
</evidence>
<comment type="caution">
    <text evidence="1">The sequence shown here is derived from an EMBL/GenBank/DDBJ whole genome shotgun (WGS) entry which is preliminary data.</text>
</comment>
<reference evidence="2" key="1">
    <citation type="journal article" date="2019" name="Int. J. Syst. Evol. Microbiol.">
        <title>The Global Catalogue of Microorganisms (GCM) 10K type strain sequencing project: providing services to taxonomists for standard genome sequencing and annotation.</title>
        <authorList>
            <consortium name="The Broad Institute Genomics Platform"/>
            <consortium name="The Broad Institute Genome Sequencing Center for Infectious Disease"/>
            <person name="Wu L."/>
            <person name="Ma J."/>
        </authorList>
    </citation>
    <scope>NUCLEOTIDE SEQUENCE [LARGE SCALE GENOMIC DNA]</scope>
    <source>
        <strain evidence="2">JCM 12165</strain>
    </source>
</reference>
<keyword evidence="2" id="KW-1185">Reference proteome</keyword>
<organism evidence="1 2">
    <name type="scientific">Pseudonocardia aurantiaca</name>
    <dbReference type="NCBI Taxonomy" id="75290"/>
    <lineage>
        <taxon>Bacteria</taxon>
        <taxon>Bacillati</taxon>
        <taxon>Actinomycetota</taxon>
        <taxon>Actinomycetes</taxon>
        <taxon>Pseudonocardiales</taxon>
        <taxon>Pseudonocardiaceae</taxon>
        <taxon>Pseudonocardia</taxon>
    </lineage>
</organism>
<name>A0ABW4FFT9_9PSEU</name>
<accession>A0ABW4FFT9</accession>
<dbReference type="Proteomes" id="UP001597145">
    <property type="component" value="Unassembled WGS sequence"/>
</dbReference>
<dbReference type="RefSeq" id="WP_343984198.1">
    <property type="nucleotide sequence ID" value="NZ_BAAAJG010000020.1"/>
</dbReference>
<protein>
    <recommendedName>
        <fullName evidence="3">Septum formation-related domain-containing protein</fullName>
    </recommendedName>
</protein>
<dbReference type="EMBL" id="JBHUCP010000005">
    <property type="protein sequence ID" value="MFD1529533.1"/>
    <property type="molecule type" value="Genomic_DNA"/>
</dbReference>